<dbReference type="EMBL" id="CM046120">
    <property type="protein sequence ID" value="KAI8437426.1"/>
    <property type="molecule type" value="Genomic_DNA"/>
</dbReference>
<proteinExistence type="predicted"/>
<protein>
    <submittedName>
        <fullName evidence="1">Uncharacterized protein</fullName>
    </submittedName>
</protein>
<evidence type="ECO:0000313" key="1">
    <source>
        <dbReference type="EMBL" id="KAI8437426.1"/>
    </source>
</evidence>
<accession>A0ACC0KLH1</accession>
<name>A0ACC0KLH1_CHOFU</name>
<evidence type="ECO:0000313" key="2">
    <source>
        <dbReference type="Proteomes" id="UP001064048"/>
    </source>
</evidence>
<sequence>MVYGCVALEMSSDPANPNALARQRVLTGIQNYKTDLGTYVVANQPRETGLFQACFITTPDGATLPLSETTNYPGISWTLRPNSVNICHAELGPIDADMIGRWTMIAWFLHDGNLIEAQQPVHIQEEDGISTMPALEYLTHIGKTYDISLNRTVNTATCVLKDPNGQEHTLSAASTIPGVTFQNSDRYVICRVTIGPMDDSLIGEWFLIQKNTDNTERVQPVTFQWANPSDPTEESWFVSADMPRNILATTGSTVQIMISRTVGFFETCFLTTPDGDHLPMYGRNYPYIQHVLSNRISSCIVELGPLDAEMWGTWSLSARHDVEGRSIELKQDFILALDTGIRTEPRIRQWTHIGDVVDINLNQTGVSSICRLQAPNGIEYSITPGTTPLTGVTVHASTKYVSCRVTIGPMAETLLGQWVLVEQSTGRQRRQPVVIAWAHPANPSMDARQQIIAPEENFPVNPGEKVVVDVNREMGTFEGCFLTVPDGTVIPMLFHSHYPDISLIGTTRLVSCIVEIGPVSADMMGRYTLTGYNNNVGTRTESIKSFTILEDAFHLTHIGATIDINLNQTGSVGTCMLRNPAGQIFVLDSTLNQPGVNIQRSNKFVSCRVTIGPMTADLLGEWVLMHQITGQRERRIHATIRWANPWNPSLPSRQLITAPEQNTVGTFGDIVTVNVPWHPGFYEGCVITAPDGTVMPVSATNIYPGFGFIRSTSLWSCAANLGPLDDSMMGRWTLSSLFDDDGALLESQQTIILGRNTGGEMELPALEYLTNIGAMVDLSLDNINKQVESCRLLTPDGQFHILNGEFNVPGVTIHESSKFVSCRVTIGPMTEELLGTWTLIEHDVDQTHRRQAALFAWANPSNPTAVPRLMIAAQREIVADTGEIVNVFLTREEGFFEGCYITTPDGATLPLFPNMRYPGIAHAGLNRLTACFADLGPMDAAMVGRWTLAARFNNAGTRVETQLPMNVALGDGNADLRPIHELSHIGGFVDLNLNQTGAGGGCSLTTPDGQEHTLGATTSIPGVSIRPSSKFVSCRVTIGPMTEALLGDWVLTLLGSDQTRRTQPMTIAWANPADPTAEPRTVTTEAQQSYNVRMGTIISTSIRREDGLFEGCFLTTPDGTILPVLETNAYPGTIWAGANRITACFVQIGPIDAEELGNWVLTARTNNYGVRTELRIPIQVSHLQDTTLLTENLPRREYFTQIGGFVDLSLNETGSITGSCSLVTPAGQTYLLQNAVMLSGVEVQSNNQFVSCSVRIGPMTAALLGTWSLVQQDSATTERRQLTTISWAHPSNPEEPMQIIRLGVENVVVDPNTVLTIAAARENAALPEGCFITSPHGVTMPIFGDDQYPGIVHAGANRITTCFVDIGPITEDMVGLWTLRARFNRNGERIESQVPVSIELSSETTTLPVLQHVTNVGGFFDLSLNQTGVTGNCLLKIPSGQEYTLANANTLDGITAHQSSKFVSCRVVIGPMTEQLIGDWTLIQQFNDPHLREQPATIAWANPENNSAEVWDIRTEPETPIFVDYGGSIEISIPRDNLNHLFEGCFITTPDETVLPIFAYTRFPGITHLGVNRLTSCFVELGPVDSEMAGLWILAARFNDNGNRHENRQPFNLAIGSPPSTSSFNSTALIVCLTLLFAVIIAGVAVMSFKRSRDWSTQRFNRLRASVRSSMSRSPIVNDHELGSRT</sequence>
<dbReference type="Proteomes" id="UP001064048">
    <property type="component" value="Chromosome 20"/>
</dbReference>
<comment type="caution">
    <text evidence="1">The sequence shown here is derived from an EMBL/GenBank/DDBJ whole genome shotgun (WGS) entry which is preliminary data.</text>
</comment>
<reference evidence="1 2" key="1">
    <citation type="journal article" date="2022" name="Genome Biol. Evol.">
        <title>The Spruce Budworm Genome: Reconstructing the Evolutionary History of Antifreeze Proteins.</title>
        <authorList>
            <person name="Beliveau C."/>
            <person name="Gagne P."/>
            <person name="Picq S."/>
            <person name="Vernygora O."/>
            <person name="Keeling C.I."/>
            <person name="Pinkney K."/>
            <person name="Doucet D."/>
            <person name="Wen F."/>
            <person name="Johnston J.S."/>
            <person name="Maaroufi H."/>
            <person name="Boyle B."/>
            <person name="Laroche J."/>
            <person name="Dewar K."/>
            <person name="Juretic N."/>
            <person name="Blackburn G."/>
            <person name="Nisole A."/>
            <person name="Brunet B."/>
            <person name="Brandao M."/>
            <person name="Lumley L."/>
            <person name="Duan J."/>
            <person name="Quan G."/>
            <person name="Lucarotti C.J."/>
            <person name="Roe A.D."/>
            <person name="Sperling F.A.H."/>
            <person name="Levesque R.C."/>
            <person name="Cusson M."/>
        </authorList>
    </citation>
    <scope>NUCLEOTIDE SEQUENCE [LARGE SCALE GENOMIC DNA]</scope>
    <source>
        <strain evidence="1">Glfc:IPQL:Cfum</strain>
    </source>
</reference>
<organism evidence="1 2">
    <name type="scientific">Choristoneura fumiferana</name>
    <name type="common">Spruce budworm moth</name>
    <name type="synonym">Archips fumiferana</name>
    <dbReference type="NCBI Taxonomy" id="7141"/>
    <lineage>
        <taxon>Eukaryota</taxon>
        <taxon>Metazoa</taxon>
        <taxon>Ecdysozoa</taxon>
        <taxon>Arthropoda</taxon>
        <taxon>Hexapoda</taxon>
        <taxon>Insecta</taxon>
        <taxon>Pterygota</taxon>
        <taxon>Neoptera</taxon>
        <taxon>Endopterygota</taxon>
        <taxon>Lepidoptera</taxon>
        <taxon>Glossata</taxon>
        <taxon>Ditrysia</taxon>
        <taxon>Tortricoidea</taxon>
        <taxon>Tortricidae</taxon>
        <taxon>Tortricinae</taxon>
        <taxon>Choristoneura</taxon>
    </lineage>
</organism>
<gene>
    <name evidence="1" type="ORF">MSG28_011749</name>
</gene>
<keyword evidence="2" id="KW-1185">Reference proteome</keyword>